<accession>A0A6C0CLE2</accession>
<reference evidence="1" key="1">
    <citation type="journal article" date="2020" name="Nature">
        <title>Giant virus diversity and host interactions through global metagenomics.</title>
        <authorList>
            <person name="Schulz F."/>
            <person name="Roux S."/>
            <person name="Paez-Espino D."/>
            <person name="Jungbluth S."/>
            <person name="Walsh D.A."/>
            <person name="Denef V.J."/>
            <person name="McMahon K.D."/>
            <person name="Konstantinidis K.T."/>
            <person name="Eloe-Fadrosh E.A."/>
            <person name="Kyrpides N.C."/>
            <person name="Woyke T."/>
        </authorList>
    </citation>
    <scope>NUCLEOTIDE SEQUENCE</scope>
    <source>
        <strain evidence="1">GVMAG-M-3300021354-14</strain>
    </source>
</reference>
<sequence>MSDHITRWNAQKHLRYKRIATLQQHLSRESQGKHLGHVIIIGNAADKFTTKVQWKNL</sequence>
<evidence type="ECO:0000313" key="1">
    <source>
        <dbReference type="EMBL" id="QHT04972.1"/>
    </source>
</evidence>
<organism evidence="1">
    <name type="scientific">viral metagenome</name>
    <dbReference type="NCBI Taxonomy" id="1070528"/>
    <lineage>
        <taxon>unclassified sequences</taxon>
        <taxon>metagenomes</taxon>
        <taxon>organismal metagenomes</taxon>
    </lineage>
</organism>
<protein>
    <submittedName>
        <fullName evidence="1">Uncharacterized protein</fullName>
    </submittedName>
</protein>
<proteinExistence type="predicted"/>
<dbReference type="EMBL" id="MN739448">
    <property type="protein sequence ID" value="QHT04972.1"/>
    <property type="molecule type" value="Genomic_DNA"/>
</dbReference>
<dbReference type="AlphaFoldDB" id="A0A6C0CLE2"/>
<name>A0A6C0CLE2_9ZZZZ</name>